<reference evidence="2 3" key="1">
    <citation type="submission" date="2024-01" db="EMBL/GenBank/DDBJ databases">
        <title>The complete chloroplast genome sequence of Lithospermum erythrorhizon: insights into the phylogenetic relationship among Boraginaceae species and the maternal lineages of purple gromwells.</title>
        <authorList>
            <person name="Okada T."/>
            <person name="Watanabe K."/>
        </authorList>
    </citation>
    <scope>NUCLEOTIDE SEQUENCE [LARGE SCALE GENOMIC DNA]</scope>
</reference>
<dbReference type="Proteomes" id="UP001454036">
    <property type="component" value="Unassembled WGS sequence"/>
</dbReference>
<comment type="caution">
    <text evidence="2">The sequence shown here is derived from an EMBL/GenBank/DDBJ whole genome shotgun (WGS) entry which is preliminary data.</text>
</comment>
<dbReference type="EMBL" id="BAABME010001811">
    <property type="protein sequence ID" value="GAA0151575.1"/>
    <property type="molecule type" value="Genomic_DNA"/>
</dbReference>
<protein>
    <submittedName>
        <fullName evidence="2">Uncharacterized protein</fullName>
    </submittedName>
</protein>
<feature type="region of interest" description="Disordered" evidence="1">
    <location>
        <begin position="25"/>
        <end position="67"/>
    </location>
</feature>
<sequence>MAGIIHEITGTIADSVMQQLRERIPHLRRESPMEPLSIHEEEEETYTYTPPVRGNHEPATGRQNHHEVAAGCAVAPTPQPHAMAAL</sequence>
<evidence type="ECO:0000313" key="2">
    <source>
        <dbReference type="EMBL" id="GAA0151575.1"/>
    </source>
</evidence>
<evidence type="ECO:0000256" key="1">
    <source>
        <dbReference type="SAM" id="MobiDB-lite"/>
    </source>
</evidence>
<accession>A0AAV3PJX8</accession>
<proteinExistence type="predicted"/>
<name>A0AAV3PJX8_LITER</name>
<dbReference type="AlphaFoldDB" id="A0AAV3PJX8"/>
<evidence type="ECO:0000313" key="3">
    <source>
        <dbReference type="Proteomes" id="UP001454036"/>
    </source>
</evidence>
<keyword evidence="3" id="KW-1185">Reference proteome</keyword>
<organism evidence="2 3">
    <name type="scientific">Lithospermum erythrorhizon</name>
    <name type="common">Purple gromwell</name>
    <name type="synonym">Lithospermum officinale var. erythrorhizon</name>
    <dbReference type="NCBI Taxonomy" id="34254"/>
    <lineage>
        <taxon>Eukaryota</taxon>
        <taxon>Viridiplantae</taxon>
        <taxon>Streptophyta</taxon>
        <taxon>Embryophyta</taxon>
        <taxon>Tracheophyta</taxon>
        <taxon>Spermatophyta</taxon>
        <taxon>Magnoliopsida</taxon>
        <taxon>eudicotyledons</taxon>
        <taxon>Gunneridae</taxon>
        <taxon>Pentapetalae</taxon>
        <taxon>asterids</taxon>
        <taxon>lamiids</taxon>
        <taxon>Boraginales</taxon>
        <taxon>Boraginaceae</taxon>
        <taxon>Boraginoideae</taxon>
        <taxon>Lithospermeae</taxon>
        <taxon>Lithospermum</taxon>
    </lineage>
</organism>
<gene>
    <name evidence="2" type="ORF">LIER_10270</name>
</gene>